<evidence type="ECO:0000313" key="9">
    <source>
        <dbReference type="EMBL" id="HER43373.1"/>
    </source>
</evidence>
<evidence type="ECO:0000256" key="2">
    <source>
        <dbReference type="ARBA" id="ARBA00022475"/>
    </source>
</evidence>
<evidence type="ECO:0000256" key="7">
    <source>
        <dbReference type="ARBA" id="ARBA00023136"/>
    </source>
</evidence>
<keyword evidence="7 8" id="KW-0472">Membrane</keyword>
<dbReference type="EMBL" id="DSEC01000201">
    <property type="protein sequence ID" value="HER43373.1"/>
    <property type="molecule type" value="Genomic_DNA"/>
</dbReference>
<keyword evidence="4 8" id="KW-0812">Transmembrane</keyword>
<dbReference type="GO" id="GO:0008233">
    <property type="term" value="F:peptidase activity"/>
    <property type="evidence" value="ECO:0007669"/>
    <property type="project" value="UniProtKB-KW"/>
</dbReference>
<keyword evidence="3" id="KW-0645">Protease</keyword>
<dbReference type="NCBIfam" id="TIGR04178">
    <property type="entry name" value="exo_archaeo"/>
    <property type="match status" value="1"/>
</dbReference>
<evidence type="ECO:0008006" key="10">
    <source>
        <dbReference type="Google" id="ProtNLM"/>
    </source>
</evidence>
<dbReference type="GO" id="GO:0005886">
    <property type="term" value="C:plasma membrane"/>
    <property type="evidence" value="ECO:0007669"/>
    <property type="project" value="UniProtKB-SubCell"/>
</dbReference>
<keyword evidence="2" id="KW-1003">Cell membrane</keyword>
<name>A0A7V2AU87_UNCEI</name>
<evidence type="ECO:0000256" key="3">
    <source>
        <dbReference type="ARBA" id="ARBA00022670"/>
    </source>
</evidence>
<evidence type="ECO:0000256" key="1">
    <source>
        <dbReference type="ARBA" id="ARBA00004651"/>
    </source>
</evidence>
<feature type="transmembrane region" description="Helical" evidence="8">
    <location>
        <begin position="79"/>
        <end position="103"/>
    </location>
</feature>
<feature type="transmembrane region" description="Helical" evidence="8">
    <location>
        <begin position="147"/>
        <end position="165"/>
    </location>
</feature>
<evidence type="ECO:0000256" key="5">
    <source>
        <dbReference type="ARBA" id="ARBA00022801"/>
    </source>
</evidence>
<accession>A0A7V2AU87</accession>
<dbReference type="AlphaFoldDB" id="A0A7V2AU87"/>
<keyword evidence="6 8" id="KW-1133">Transmembrane helix</keyword>
<dbReference type="GO" id="GO:0006508">
    <property type="term" value="P:proteolysis"/>
    <property type="evidence" value="ECO:0007669"/>
    <property type="project" value="UniProtKB-KW"/>
</dbReference>
<proteinExistence type="predicted"/>
<dbReference type="Proteomes" id="UP000886069">
    <property type="component" value="Unassembled WGS sequence"/>
</dbReference>
<reference evidence="9" key="1">
    <citation type="journal article" date="2020" name="mSystems">
        <title>Genome- and Community-Level Interaction Insights into Carbon Utilization and Element Cycling Functions of Hydrothermarchaeota in Hydrothermal Sediment.</title>
        <authorList>
            <person name="Zhou Z."/>
            <person name="Liu Y."/>
            <person name="Xu W."/>
            <person name="Pan J."/>
            <person name="Luo Z.H."/>
            <person name="Li M."/>
        </authorList>
    </citation>
    <scope>NUCLEOTIDE SEQUENCE [LARGE SCALE GENOMIC DNA]</scope>
    <source>
        <strain evidence="9">SpSt-1233</strain>
    </source>
</reference>
<evidence type="ECO:0000256" key="6">
    <source>
        <dbReference type="ARBA" id="ARBA00022989"/>
    </source>
</evidence>
<keyword evidence="5" id="KW-0378">Hydrolase</keyword>
<gene>
    <name evidence="9" type="ORF">ENO08_02830</name>
</gene>
<comment type="caution">
    <text evidence="9">The sequence shown here is derived from an EMBL/GenBank/DDBJ whole genome shotgun (WGS) entry which is preliminary data.</text>
</comment>
<feature type="transmembrane region" description="Helical" evidence="8">
    <location>
        <begin position="14"/>
        <end position="32"/>
    </location>
</feature>
<feature type="transmembrane region" description="Helical" evidence="8">
    <location>
        <begin position="110"/>
        <end position="135"/>
    </location>
</feature>
<organism evidence="9">
    <name type="scientific">Eiseniibacteriota bacterium</name>
    <dbReference type="NCBI Taxonomy" id="2212470"/>
    <lineage>
        <taxon>Bacteria</taxon>
        <taxon>Candidatus Eiseniibacteriota</taxon>
    </lineage>
</organism>
<sequence>MNGSRGSGSFRREFLVFLFVFFAIWLLSFLLTSRLPSLGAGLVSVVSREIAFCLDLLEYRFDLDGAAFLFHTVRGAKKLVVITECTGLYTTIIYVSIIGAYPARLSDKALGLLIGIPSIHILNLARMVFISLVLYHRPGLFDLFHGYLWQVGFVIFMLLLVILWMGKIVRPTRSGASDA</sequence>
<protein>
    <recommendedName>
        <fullName evidence="10">Exosortase H</fullName>
    </recommendedName>
</protein>
<dbReference type="InterPro" id="IPR026392">
    <property type="entry name" value="Exo/Archaeosortase_dom"/>
</dbReference>
<comment type="subcellular location">
    <subcellularLocation>
        <location evidence="1">Cell membrane</location>
        <topology evidence="1">Multi-pass membrane protein</topology>
    </subcellularLocation>
</comment>
<evidence type="ECO:0000256" key="4">
    <source>
        <dbReference type="ARBA" id="ARBA00022692"/>
    </source>
</evidence>
<evidence type="ECO:0000256" key="8">
    <source>
        <dbReference type="SAM" id="Phobius"/>
    </source>
</evidence>